<keyword evidence="3" id="KW-1185">Reference proteome</keyword>
<feature type="transmembrane region" description="Helical" evidence="1">
    <location>
        <begin position="108"/>
        <end position="128"/>
    </location>
</feature>
<accession>G2Q2L2</accession>
<evidence type="ECO:0000256" key="1">
    <source>
        <dbReference type="SAM" id="Phobius"/>
    </source>
</evidence>
<sequence>MDVRPCCQQPSSGVADPISSRRYCVSEVLEIAICSLCSVVMWEYTVQNEMMEKRDGVSGQHNGAEDVAGPSVFRPSPGLMLFSCLVFGCCVSSFTYRRQDQDPFQFVIYLILLGCVAMIGYAVGAHLHLILLGYLPWATCAAMAISISGHSAYRYLKTNPTRPSRDEEKARLWG</sequence>
<proteinExistence type="predicted"/>
<dbReference type="GeneID" id="11507999"/>
<dbReference type="KEGG" id="mtm:MYCTH_2055617"/>
<keyword evidence="1" id="KW-0812">Transmembrane</keyword>
<dbReference type="VEuPathDB" id="FungiDB:MYCTH_2055617"/>
<keyword evidence="1" id="KW-1133">Transmembrane helix</keyword>
<dbReference type="AlphaFoldDB" id="G2Q2L2"/>
<protein>
    <submittedName>
        <fullName evidence="2">Uncharacterized protein</fullName>
    </submittedName>
</protein>
<dbReference type="OMA" id="NDHESGH"/>
<dbReference type="RefSeq" id="XP_003658676.1">
    <property type="nucleotide sequence ID" value="XM_003658628.1"/>
</dbReference>
<gene>
    <name evidence="2" type="ORF">MYCTH_2055617</name>
</gene>
<dbReference type="HOGENOM" id="CLU_1547360_0_0_1"/>
<dbReference type="eggNOG" id="ENOG502RJCA">
    <property type="taxonomic scope" value="Eukaryota"/>
</dbReference>
<dbReference type="InParanoid" id="G2Q2L2"/>
<evidence type="ECO:0000313" key="2">
    <source>
        <dbReference type="EMBL" id="AEO53431.1"/>
    </source>
</evidence>
<organism evidence="2 3">
    <name type="scientific">Thermothelomyces thermophilus (strain ATCC 42464 / BCRC 31852 / DSM 1799)</name>
    <name type="common">Sporotrichum thermophile</name>
    <dbReference type="NCBI Taxonomy" id="573729"/>
    <lineage>
        <taxon>Eukaryota</taxon>
        <taxon>Fungi</taxon>
        <taxon>Dikarya</taxon>
        <taxon>Ascomycota</taxon>
        <taxon>Pezizomycotina</taxon>
        <taxon>Sordariomycetes</taxon>
        <taxon>Sordariomycetidae</taxon>
        <taxon>Sordariales</taxon>
        <taxon>Chaetomiaceae</taxon>
        <taxon>Thermothelomyces</taxon>
    </lineage>
</organism>
<dbReference type="EMBL" id="CP003002">
    <property type="protein sequence ID" value="AEO53431.1"/>
    <property type="molecule type" value="Genomic_DNA"/>
</dbReference>
<keyword evidence="1" id="KW-0472">Membrane</keyword>
<name>G2Q2L2_THET4</name>
<dbReference type="Proteomes" id="UP000007322">
    <property type="component" value="Chromosome 1"/>
</dbReference>
<feature type="transmembrane region" description="Helical" evidence="1">
    <location>
        <begin position="134"/>
        <end position="156"/>
    </location>
</feature>
<evidence type="ECO:0000313" key="3">
    <source>
        <dbReference type="Proteomes" id="UP000007322"/>
    </source>
</evidence>
<reference evidence="2 3" key="1">
    <citation type="journal article" date="2011" name="Nat. Biotechnol.">
        <title>Comparative genomic analysis of the thermophilic biomass-degrading fungi Myceliophthora thermophila and Thielavia terrestris.</title>
        <authorList>
            <person name="Berka R.M."/>
            <person name="Grigoriev I.V."/>
            <person name="Otillar R."/>
            <person name="Salamov A."/>
            <person name="Grimwood J."/>
            <person name="Reid I."/>
            <person name="Ishmael N."/>
            <person name="John T."/>
            <person name="Darmond C."/>
            <person name="Moisan M.-C."/>
            <person name="Henrissat B."/>
            <person name="Coutinho P.M."/>
            <person name="Lombard V."/>
            <person name="Natvig D.O."/>
            <person name="Lindquist E."/>
            <person name="Schmutz J."/>
            <person name="Lucas S."/>
            <person name="Harris P."/>
            <person name="Powlowski J."/>
            <person name="Bellemare A."/>
            <person name="Taylor D."/>
            <person name="Butler G."/>
            <person name="de Vries R.P."/>
            <person name="Allijn I.E."/>
            <person name="van den Brink J."/>
            <person name="Ushinsky S."/>
            <person name="Storms R."/>
            <person name="Powell A.J."/>
            <person name="Paulsen I.T."/>
            <person name="Elbourne L.D.H."/>
            <person name="Baker S.E."/>
            <person name="Magnuson J."/>
            <person name="LaBoissiere S."/>
            <person name="Clutterbuck A.J."/>
            <person name="Martinez D."/>
            <person name="Wogulis M."/>
            <person name="de Leon A.L."/>
            <person name="Rey M.W."/>
            <person name="Tsang A."/>
        </authorList>
    </citation>
    <scope>NUCLEOTIDE SEQUENCE [LARGE SCALE GENOMIC DNA]</scope>
    <source>
        <strain evidence="3">ATCC 42464 / BCRC 31852 / DSM 1799</strain>
    </source>
</reference>
<dbReference type="OrthoDB" id="4768569at2759"/>